<feature type="compositionally biased region" description="Polar residues" evidence="1">
    <location>
        <begin position="11"/>
        <end position="22"/>
    </location>
</feature>
<accession>I5BQY7</accession>
<evidence type="ECO:0000313" key="3">
    <source>
        <dbReference type="Proteomes" id="UP000004622"/>
    </source>
</evidence>
<organism evidence="2 3">
    <name type="scientific">Nitratireductor aquibiodomus RA22</name>
    <dbReference type="NCBI Taxonomy" id="1189611"/>
    <lineage>
        <taxon>Bacteria</taxon>
        <taxon>Pseudomonadati</taxon>
        <taxon>Pseudomonadota</taxon>
        <taxon>Alphaproteobacteria</taxon>
        <taxon>Hyphomicrobiales</taxon>
        <taxon>Phyllobacteriaceae</taxon>
        <taxon>Nitratireductor</taxon>
    </lineage>
</organism>
<dbReference type="AlphaFoldDB" id="I5BQY7"/>
<dbReference type="EMBL" id="AJXZ01000065">
    <property type="protein sequence ID" value="EIM71989.1"/>
    <property type="molecule type" value="Genomic_DNA"/>
</dbReference>
<protein>
    <submittedName>
        <fullName evidence="2">Chromosomal replication initiator protein DnaA</fullName>
    </submittedName>
</protein>
<evidence type="ECO:0000256" key="1">
    <source>
        <dbReference type="SAM" id="MobiDB-lite"/>
    </source>
</evidence>
<feature type="region of interest" description="Disordered" evidence="1">
    <location>
        <begin position="1"/>
        <end position="43"/>
    </location>
</feature>
<reference evidence="2 3" key="1">
    <citation type="journal article" date="2012" name="J. Bacteriol.">
        <title>Genome Sequence of Nitratireductor aquibiodomus Strain RA22.</title>
        <authorList>
            <person name="Singh A."/>
            <person name="Jangir P.K."/>
            <person name="Kumari C."/>
            <person name="Sharma R."/>
        </authorList>
    </citation>
    <scope>NUCLEOTIDE SEQUENCE [LARGE SCALE GENOMIC DNA]</scope>
    <source>
        <strain evidence="2 3">RA22</strain>
    </source>
</reference>
<comment type="caution">
    <text evidence="2">The sequence shown here is derived from an EMBL/GenBank/DDBJ whole genome shotgun (WGS) entry which is preliminary data.</text>
</comment>
<sequence>MQSGAERETTGGFSFQEQMSQQEGKETTEAGKSDSKAGPSEAIFERVKTQLRARLGSEVYSSWFGRMKLMEPRRLRADLCATAF</sequence>
<feature type="compositionally biased region" description="Basic and acidic residues" evidence="1">
    <location>
        <begin position="23"/>
        <end position="35"/>
    </location>
</feature>
<name>I5BQY7_9HYPH</name>
<dbReference type="Proteomes" id="UP000004622">
    <property type="component" value="Unassembled WGS sequence"/>
</dbReference>
<feature type="non-terminal residue" evidence="2">
    <location>
        <position position="84"/>
    </location>
</feature>
<evidence type="ECO:0000313" key="2">
    <source>
        <dbReference type="EMBL" id="EIM71989.1"/>
    </source>
</evidence>
<gene>
    <name evidence="2" type="ORF">A33O_21828</name>
</gene>
<proteinExistence type="predicted"/>